<evidence type="ECO:0000256" key="7">
    <source>
        <dbReference type="ARBA" id="ARBA00023306"/>
    </source>
</evidence>
<evidence type="ECO:0000256" key="6">
    <source>
        <dbReference type="ARBA" id="ARBA00023242"/>
    </source>
</evidence>
<protein>
    <recommendedName>
        <fullName evidence="3">Spindle assembly checkpoint component MAD1</fullName>
    </recommendedName>
</protein>
<keyword evidence="7" id="KW-0131">Cell cycle</keyword>
<organism evidence="10 11">
    <name type="scientific">Wallemia hederae</name>
    <dbReference type="NCBI Taxonomy" id="1540922"/>
    <lineage>
        <taxon>Eukaryota</taxon>
        <taxon>Fungi</taxon>
        <taxon>Dikarya</taxon>
        <taxon>Basidiomycota</taxon>
        <taxon>Wallemiomycotina</taxon>
        <taxon>Wallemiomycetes</taxon>
        <taxon>Wallemiales</taxon>
        <taxon>Wallemiaceae</taxon>
        <taxon>Wallemia</taxon>
    </lineage>
</organism>
<evidence type="ECO:0000313" key="11">
    <source>
        <dbReference type="Proteomes" id="UP000310189"/>
    </source>
</evidence>
<dbReference type="PANTHER" id="PTHR23168">
    <property type="entry name" value="MITOTIC SPINDLE ASSEMBLY CHECKPOINT PROTEIN MAD1 MITOTIC ARREST DEFICIENT-LIKE PROTEIN 1"/>
    <property type="match status" value="1"/>
</dbReference>
<dbReference type="GO" id="GO:0051315">
    <property type="term" value="P:attachment of mitotic spindle microtubules to kinetochore"/>
    <property type="evidence" value="ECO:0007669"/>
    <property type="project" value="TreeGrafter"/>
</dbReference>
<dbReference type="Gene3D" id="3.30.457.60">
    <property type="match status" value="1"/>
</dbReference>
<keyword evidence="8" id="KW-0175">Coiled coil</keyword>
<dbReference type="Gene3D" id="1.20.5.170">
    <property type="match status" value="1"/>
</dbReference>
<comment type="similarity">
    <text evidence="2">Belongs to the MAD1 family.</text>
</comment>
<feature type="compositionally biased region" description="Basic and acidic residues" evidence="9">
    <location>
        <begin position="1"/>
        <end position="18"/>
    </location>
</feature>
<dbReference type="OrthoDB" id="331602at2759"/>
<sequence length="655" mass="74523">MSDRDSLKRPHDEQELTRSLKQRTYETSISRSQYERKLLAFETTRREYEITMREKNVQHAKLMKDLAWYKEKAEAEQREKDAALASLSEKKAELDKAQSSYRHSVSDLKEENIQLKQERDSVHSTLIRQLHSKDSTVASLQRRCASLEEDLESATETSNQRQSLLESTRSSLEQLEHDRSSSNIDSSHAYTSFMRDEAAKQSSLNRKLESQNKTLTRELSGLKEKAGKYDVLREEKLALASKVKVLDRISNQLSIAESERDALLNEKQAWQDVLQPGQSPSDVTNVIATLRLENASLKEQVGSSTADRSEHTNELSQLVNEIDNLKRSEKEQQASIDNLTKATTSQNKLLELSQQEVSSLKKQLDTILSEEEVLNGQKYDALFTERIATLEELLQHHKAENEKLSRDILTLSKTTDTSNEKALQLKIQQAEQVAESLKAEAQEEINKLGQEIVELEHKVGRGEFNCKNMRVLEMRDNPVSQDYAIRTETLNALKEENRSLLEKLNSGGSSSAGGAGGFENAQTTHNLMKEKEALEKELSDKDKRMLRLKGIFSDKAVEFREAIYSLLGYRVQFLPNGRVRLNSAFTKAESGGILFQSNEDDQGTMKVEDGSLDGVDDLLRFWVNERESIPCFMANLCLELWDASQRSERGRLAVR</sequence>
<dbReference type="GO" id="GO:0000776">
    <property type="term" value="C:kinetochore"/>
    <property type="evidence" value="ECO:0007669"/>
    <property type="project" value="TreeGrafter"/>
</dbReference>
<evidence type="ECO:0000256" key="9">
    <source>
        <dbReference type="SAM" id="MobiDB-lite"/>
    </source>
</evidence>
<comment type="caution">
    <text evidence="10">The sequence shown here is derived from an EMBL/GenBank/DDBJ whole genome shotgun (WGS) entry which is preliminary data.</text>
</comment>
<name>A0A4T0FPZ7_9BASI</name>
<feature type="coiled-coil region" evidence="8">
    <location>
        <begin position="198"/>
        <end position="273"/>
    </location>
</feature>
<dbReference type="PANTHER" id="PTHR23168:SF0">
    <property type="entry name" value="MITOTIC SPINDLE ASSEMBLY CHECKPOINT PROTEIN MAD1"/>
    <property type="match status" value="1"/>
</dbReference>
<keyword evidence="11" id="KW-1185">Reference proteome</keyword>
<feature type="region of interest" description="Disordered" evidence="9">
    <location>
        <begin position="150"/>
        <end position="186"/>
    </location>
</feature>
<dbReference type="Pfam" id="PF05557">
    <property type="entry name" value="MAD"/>
    <property type="match status" value="1"/>
</dbReference>
<dbReference type="Gene3D" id="6.10.250.90">
    <property type="match status" value="1"/>
</dbReference>
<feature type="coiled-coil region" evidence="8">
    <location>
        <begin position="308"/>
        <end position="458"/>
    </location>
</feature>
<feature type="region of interest" description="Disordered" evidence="9">
    <location>
        <begin position="1"/>
        <end position="29"/>
    </location>
</feature>
<dbReference type="EMBL" id="SPNW01000016">
    <property type="protein sequence ID" value="TIA90797.1"/>
    <property type="molecule type" value="Genomic_DNA"/>
</dbReference>
<dbReference type="SUPFAM" id="SSF75704">
    <property type="entry name" value="Mitotic arrest deficient-like 1, Mad1"/>
    <property type="match status" value="1"/>
</dbReference>
<evidence type="ECO:0000256" key="1">
    <source>
        <dbReference type="ARBA" id="ARBA00004123"/>
    </source>
</evidence>
<keyword evidence="4" id="KW-0132">Cell division</keyword>
<feature type="compositionally biased region" description="Polar residues" evidence="9">
    <location>
        <begin position="154"/>
        <end position="173"/>
    </location>
</feature>
<reference evidence="10 11" key="1">
    <citation type="submission" date="2019-03" db="EMBL/GenBank/DDBJ databases">
        <title>Sequencing 23 genomes of Wallemia ichthyophaga.</title>
        <authorList>
            <person name="Gostincar C."/>
        </authorList>
    </citation>
    <scope>NUCLEOTIDE SEQUENCE [LARGE SCALE GENOMIC DNA]</scope>
    <source>
        <strain evidence="10 11">EXF-5753</strain>
    </source>
</reference>
<evidence type="ECO:0000313" key="10">
    <source>
        <dbReference type="EMBL" id="TIA90797.1"/>
    </source>
</evidence>
<evidence type="ECO:0000256" key="8">
    <source>
        <dbReference type="SAM" id="Coils"/>
    </source>
</evidence>
<dbReference type="AlphaFoldDB" id="A0A4T0FPZ7"/>
<evidence type="ECO:0000256" key="5">
    <source>
        <dbReference type="ARBA" id="ARBA00022776"/>
    </source>
</evidence>
<dbReference type="Proteomes" id="UP000310189">
    <property type="component" value="Unassembled WGS sequence"/>
</dbReference>
<keyword evidence="6" id="KW-0539">Nucleus</keyword>
<dbReference type="GO" id="GO:0072686">
    <property type="term" value="C:mitotic spindle"/>
    <property type="evidence" value="ECO:0007669"/>
    <property type="project" value="TreeGrafter"/>
</dbReference>
<evidence type="ECO:0000256" key="2">
    <source>
        <dbReference type="ARBA" id="ARBA00008029"/>
    </source>
</evidence>
<dbReference type="InterPro" id="IPR008672">
    <property type="entry name" value="Mad1"/>
</dbReference>
<evidence type="ECO:0000256" key="3">
    <source>
        <dbReference type="ARBA" id="ARBA00022019"/>
    </source>
</evidence>
<accession>A0A4T0FPZ7</accession>
<proteinExistence type="inferred from homology"/>
<evidence type="ECO:0000256" key="4">
    <source>
        <dbReference type="ARBA" id="ARBA00022618"/>
    </source>
</evidence>
<comment type="subcellular location">
    <subcellularLocation>
        <location evidence="1">Nucleus</location>
    </subcellularLocation>
</comment>
<dbReference type="GO" id="GO:0005635">
    <property type="term" value="C:nuclear envelope"/>
    <property type="evidence" value="ECO:0007669"/>
    <property type="project" value="TreeGrafter"/>
</dbReference>
<dbReference type="GO" id="GO:0007094">
    <property type="term" value="P:mitotic spindle assembly checkpoint signaling"/>
    <property type="evidence" value="ECO:0007669"/>
    <property type="project" value="InterPro"/>
</dbReference>
<keyword evidence="5" id="KW-0498">Mitosis</keyword>
<gene>
    <name evidence="10" type="ORF">E3P99_01408</name>
</gene>
<dbReference type="GO" id="GO:0051301">
    <property type="term" value="P:cell division"/>
    <property type="evidence" value="ECO:0007669"/>
    <property type="project" value="UniProtKB-KW"/>
</dbReference>